<organism evidence="1">
    <name type="scientific">Solanum chacoense</name>
    <name type="common">Chaco potato</name>
    <dbReference type="NCBI Taxonomy" id="4108"/>
    <lineage>
        <taxon>Eukaryota</taxon>
        <taxon>Viridiplantae</taxon>
        <taxon>Streptophyta</taxon>
        <taxon>Embryophyta</taxon>
        <taxon>Tracheophyta</taxon>
        <taxon>Spermatophyta</taxon>
        <taxon>Magnoliopsida</taxon>
        <taxon>eudicotyledons</taxon>
        <taxon>Gunneridae</taxon>
        <taxon>Pentapetalae</taxon>
        <taxon>asterids</taxon>
        <taxon>lamiids</taxon>
        <taxon>Solanales</taxon>
        <taxon>Solanaceae</taxon>
        <taxon>Solanoideae</taxon>
        <taxon>Solaneae</taxon>
        <taxon>Solanum</taxon>
    </lineage>
</organism>
<sequence>MHLFHLLESHFDSFDDKRRTHVEGWGARAPVSFEKIMHIYVYIPSEIVYIFNLHTNMQKKAHGVLVASYFPYL</sequence>
<dbReference type="AlphaFoldDB" id="A0A0V0HMC7"/>
<reference evidence="1" key="1">
    <citation type="submission" date="2015-12" db="EMBL/GenBank/DDBJ databases">
        <title>Gene expression during late stages of embryo sac development: a critical building block for successful pollen-pistil interactions.</title>
        <authorList>
            <person name="Liu Y."/>
            <person name="Joly V."/>
            <person name="Sabar M."/>
            <person name="Matton D.P."/>
        </authorList>
    </citation>
    <scope>NUCLEOTIDE SEQUENCE</scope>
</reference>
<proteinExistence type="predicted"/>
<protein>
    <submittedName>
        <fullName evidence="1">Putative ovule protein</fullName>
    </submittedName>
</protein>
<name>A0A0V0HMC7_SOLCH</name>
<dbReference type="EMBL" id="GEDG01017831">
    <property type="protein sequence ID" value="JAP21315.1"/>
    <property type="molecule type" value="Transcribed_RNA"/>
</dbReference>
<evidence type="ECO:0000313" key="1">
    <source>
        <dbReference type="EMBL" id="JAP21315.1"/>
    </source>
</evidence>
<accession>A0A0V0HMC7</accession>